<dbReference type="SUPFAM" id="SSF143100">
    <property type="entry name" value="TTHA1013/TTHA0281-like"/>
    <property type="match status" value="1"/>
</dbReference>
<protein>
    <recommendedName>
        <fullName evidence="3">HicB-like antitoxin of toxin-antitoxin system domain-containing protein</fullName>
    </recommendedName>
</protein>
<reference evidence="1 2" key="1">
    <citation type="journal article" date="2016" name="Nat. Commun.">
        <title>Thousands of microbial genomes shed light on interconnected biogeochemical processes in an aquifer system.</title>
        <authorList>
            <person name="Anantharaman K."/>
            <person name="Brown C.T."/>
            <person name="Hug L.A."/>
            <person name="Sharon I."/>
            <person name="Castelle C.J."/>
            <person name="Probst A.J."/>
            <person name="Thomas B.C."/>
            <person name="Singh A."/>
            <person name="Wilkins M.J."/>
            <person name="Karaoz U."/>
            <person name="Brodie E.L."/>
            <person name="Williams K.H."/>
            <person name="Hubbard S.S."/>
            <person name="Banfield J.F."/>
        </authorList>
    </citation>
    <scope>NUCLEOTIDE SEQUENCE [LARGE SCALE GENOMIC DNA]</scope>
</reference>
<evidence type="ECO:0000313" key="2">
    <source>
        <dbReference type="Proteomes" id="UP000176976"/>
    </source>
</evidence>
<dbReference type="Gene3D" id="3.30.160.250">
    <property type="match status" value="1"/>
</dbReference>
<name>A0A1G1ZAX0_9BACT</name>
<organism evidence="1 2">
    <name type="scientific">Candidatus Colwellbacteria bacterium RIFCSPLOWO2_12_FULL_44_13</name>
    <dbReference type="NCBI Taxonomy" id="1797694"/>
    <lineage>
        <taxon>Bacteria</taxon>
        <taxon>Candidatus Colwelliibacteriota</taxon>
    </lineage>
</organism>
<dbReference type="InterPro" id="IPR035069">
    <property type="entry name" value="TTHA1013/TTHA0281-like"/>
</dbReference>
<gene>
    <name evidence="1" type="ORF">A3H06_01605</name>
</gene>
<dbReference type="Proteomes" id="UP000176976">
    <property type="component" value="Unassembled WGS sequence"/>
</dbReference>
<dbReference type="EMBL" id="MHJC01000009">
    <property type="protein sequence ID" value="OGY61793.1"/>
    <property type="molecule type" value="Genomic_DNA"/>
</dbReference>
<dbReference type="AlphaFoldDB" id="A0A1G1ZAX0"/>
<evidence type="ECO:0000313" key="1">
    <source>
        <dbReference type="EMBL" id="OGY61793.1"/>
    </source>
</evidence>
<proteinExistence type="predicted"/>
<accession>A0A1G1ZAX0</accession>
<comment type="caution">
    <text evidence="1">The sequence shown here is derived from an EMBL/GenBank/DDBJ whole genome shotgun (WGS) entry which is preliminary data.</text>
</comment>
<evidence type="ECO:0008006" key="3">
    <source>
        <dbReference type="Google" id="ProtNLM"/>
    </source>
</evidence>
<sequence>MKKEKISGLTAVYRKVKEGYIAYVEEIPGVNTQGDNLKEAKGNLLDALKLVLEVNREIAEKEISGHDVLKEKISIDL</sequence>